<name>A0A8J7G9C3_9ACTN</name>
<protein>
    <submittedName>
        <fullName evidence="1">Uncharacterized protein</fullName>
    </submittedName>
</protein>
<reference evidence="1" key="1">
    <citation type="submission" date="2020-11" db="EMBL/GenBank/DDBJ databases">
        <title>Sequencing the genomes of 1000 actinobacteria strains.</title>
        <authorList>
            <person name="Klenk H.-P."/>
        </authorList>
    </citation>
    <scope>NUCLEOTIDE SEQUENCE</scope>
    <source>
        <strain evidence="1">DSM 45356</strain>
    </source>
</reference>
<gene>
    <name evidence="1" type="ORF">IW245_000243</name>
</gene>
<keyword evidence="2" id="KW-1185">Reference proteome</keyword>
<sequence length="133" mass="14205">MLDLMAERETAATTAAEELREQIAKLSVELALAETELVDLAITRKTLMRLTGQAEATTPADATIASTPYQQIPAAFATTVGGMRAKDVCRALDVGVTPKDTEGMRAKLKRLVARQILVETEPGLFTITATTSA</sequence>
<evidence type="ECO:0000313" key="2">
    <source>
        <dbReference type="Proteomes" id="UP000622552"/>
    </source>
</evidence>
<dbReference type="Proteomes" id="UP000622552">
    <property type="component" value="Unassembled WGS sequence"/>
</dbReference>
<organism evidence="1 2">
    <name type="scientific">Longispora fulva</name>
    <dbReference type="NCBI Taxonomy" id="619741"/>
    <lineage>
        <taxon>Bacteria</taxon>
        <taxon>Bacillati</taxon>
        <taxon>Actinomycetota</taxon>
        <taxon>Actinomycetes</taxon>
        <taxon>Micromonosporales</taxon>
        <taxon>Micromonosporaceae</taxon>
        <taxon>Longispora</taxon>
    </lineage>
</organism>
<comment type="caution">
    <text evidence="1">The sequence shown here is derived from an EMBL/GenBank/DDBJ whole genome shotgun (WGS) entry which is preliminary data.</text>
</comment>
<dbReference type="EMBL" id="JADOUF010000001">
    <property type="protein sequence ID" value="MBG6134049.1"/>
    <property type="molecule type" value="Genomic_DNA"/>
</dbReference>
<proteinExistence type="predicted"/>
<dbReference type="RefSeq" id="WP_307788852.1">
    <property type="nucleotide sequence ID" value="NZ_JADOUF010000001.1"/>
</dbReference>
<accession>A0A8J7G9C3</accession>
<evidence type="ECO:0000313" key="1">
    <source>
        <dbReference type="EMBL" id="MBG6134049.1"/>
    </source>
</evidence>
<dbReference type="AlphaFoldDB" id="A0A8J7G9C3"/>